<evidence type="ECO:0000313" key="4">
    <source>
        <dbReference type="EMBL" id="KAF1949918.1"/>
    </source>
</evidence>
<protein>
    <submittedName>
        <fullName evidence="4">DUF1929-domain-containing protein</fullName>
    </submittedName>
</protein>
<proteinExistence type="predicted"/>
<evidence type="ECO:0000313" key="5">
    <source>
        <dbReference type="Proteomes" id="UP000800035"/>
    </source>
</evidence>
<dbReference type="InterPro" id="IPR015202">
    <property type="entry name" value="GO-like_E_set"/>
</dbReference>
<dbReference type="Pfam" id="PF07250">
    <property type="entry name" value="Glyoxal_oxid_N"/>
    <property type="match status" value="1"/>
</dbReference>
<dbReference type="Proteomes" id="UP000800035">
    <property type="component" value="Unassembled WGS sequence"/>
</dbReference>
<dbReference type="InterPro" id="IPR009880">
    <property type="entry name" value="Glyoxal_oxidase_N"/>
</dbReference>
<dbReference type="AlphaFoldDB" id="A0A6A5TCA5"/>
<feature type="domain" description="WSC" evidence="3">
    <location>
        <begin position="249"/>
        <end position="342"/>
    </location>
</feature>
<dbReference type="PANTHER" id="PTHR32208:SF105">
    <property type="entry name" value="COPPER RADICAL OXIDASE"/>
    <property type="match status" value="1"/>
</dbReference>
<organism evidence="4 5">
    <name type="scientific">Byssothecium circinans</name>
    <dbReference type="NCBI Taxonomy" id="147558"/>
    <lineage>
        <taxon>Eukaryota</taxon>
        <taxon>Fungi</taxon>
        <taxon>Dikarya</taxon>
        <taxon>Ascomycota</taxon>
        <taxon>Pezizomycotina</taxon>
        <taxon>Dothideomycetes</taxon>
        <taxon>Pleosporomycetidae</taxon>
        <taxon>Pleosporales</taxon>
        <taxon>Massarineae</taxon>
        <taxon>Massarinaceae</taxon>
        <taxon>Byssothecium</taxon>
    </lineage>
</organism>
<name>A0A6A5TCA5_9PLEO</name>
<reference evidence="4" key="1">
    <citation type="journal article" date="2020" name="Stud. Mycol.">
        <title>101 Dothideomycetes genomes: a test case for predicting lifestyles and emergence of pathogens.</title>
        <authorList>
            <person name="Haridas S."/>
            <person name="Albert R."/>
            <person name="Binder M."/>
            <person name="Bloem J."/>
            <person name="Labutti K."/>
            <person name="Salamov A."/>
            <person name="Andreopoulos B."/>
            <person name="Baker S."/>
            <person name="Barry K."/>
            <person name="Bills G."/>
            <person name="Bluhm B."/>
            <person name="Cannon C."/>
            <person name="Castanera R."/>
            <person name="Culley D."/>
            <person name="Daum C."/>
            <person name="Ezra D."/>
            <person name="Gonzalez J."/>
            <person name="Henrissat B."/>
            <person name="Kuo A."/>
            <person name="Liang C."/>
            <person name="Lipzen A."/>
            <person name="Lutzoni F."/>
            <person name="Magnuson J."/>
            <person name="Mondo S."/>
            <person name="Nolan M."/>
            <person name="Ohm R."/>
            <person name="Pangilinan J."/>
            <person name="Park H.-J."/>
            <person name="Ramirez L."/>
            <person name="Alfaro M."/>
            <person name="Sun H."/>
            <person name="Tritt A."/>
            <person name="Yoshinaga Y."/>
            <person name="Zwiers L.-H."/>
            <person name="Turgeon B."/>
            <person name="Goodwin S."/>
            <person name="Spatafora J."/>
            <person name="Crous P."/>
            <person name="Grigoriev I."/>
        </authorList>
    </citation>
    <scope>NUCLEOTIDE SEQUENCE</scope>
    <source>
        <strain evidence="4">CBS 675.92</strain>
    </source>
</reference>
<feature type="domain" description="WSC" evidence="3">
    <location>
        <begin position="361"/>
        <end position="456"/>
    </location>
</feature>
<feature type="region of interest" description="Disordered" evidence="2">
    <location>
        <begin position="204"/>
        <end position="240"/>
    </location>
</feature>
<dbReference type="InterPro" id="IPR011043">
    <property type="entry name" value="Gal_Oxase/kelch_b-propeller"/>
</dbReference>
<dbReference type="SUPFAM" id="SSF81296">
    <property type="entry name" value="E set domains"/>
    <property type="match status" value="1"/>
</dbReference>
<feature type="compositionally biased region" description="Polar residues" evidence="2">
    <location>
        <begin position="205"/>
        <end position="229"/>
    </location>
</feature>
<keyword evidence="1" id="KW-0732">Signal</keyword>
<dbReference type="SMART" id="SM00321">
    <property type="entry name" value="WSC"/>
    <property type="match status" value="3"/>
</dbReference>
<dbReference type="CDD" id="cd02851">
    <property type="entry name" value="E_set_GO_C"/>
    <property type="match status" value="1"/>
</dbReference>
<accession>A0A6A5TCA5</accession>
<evidence type="ECO:0000256" key="1">
    <source>
        <dbReference type="ARBA" id="ARBA00022729"/>
    </source>
</evidence>
<dbReference type="InterPro" id="IPR002889">
    <property type="entry name" value="WSC_carb-bd"/>
</dbReference>
<feature type="domain" description="WSC" evidence="3">
    <location>
        <begin position="109"/>
        <end position="204"/>
    </location>
</feature>
<gene>
    <name evidence="4" type="ORF">CC80DRAFT_483594</name>
</gene>
<dbReference type="EMBL" id="ML977030">
    <property type="protein sequence ID" value="KAF1949918.1"/>
    <property type="molecule type" value="Genomic_DNA"/>
</dbReference>
<dbReference type="OrthoDB" id="2019572at2759"/>
<dbReference type="Pfam" id="PF09118">
    <property type="entry name" value="GO-like_E_set"/>
    <property type="match status" value="1"/>
</dbReference>
<dbReference type="InterPro" id="IPR014756">
    <property type="entry name" value="Ig_E-set"/>
</dbReference>
<feature type="compositionally biased region" description="Low complexity" evidence="2">
    <location>
        <begin position="230"/>
        <end position="240"/>
    </location>
</feature>
<evidence type="ECO:0000256" key="2">
    <source>
        <dbReference type="SAM" id="MobiDB-lite"/>
    </source>
</evidence>
<keyword evidence="5" id="KW-1185">Reference proteome</keyword>
<sequence length="987" mass="106323">MLLRDLYRRQWRTSIGSKFVQYGENTFFISFHVLNPCLAFYMLHLDNCTRSGIKRSCSLSLRQYMCISFQHQSEPIAKQYQECNGNSTEYCGGTNRLNVYTARQISPDTWNAIGCYTDSVGQRTLSVRQFPAGDLTTESCVAACRSAGYFYAGTEYAGECYCDNAFRNGGGPAPDGDVGCNMACLGNRTQTCGGADRLNMYQFGNGPSSTSSTAPTEQPTGQPTFQPTDTPATTSSPTSVPVATALPTGWTYKGCWIDNINGRIMGTQLSDDNQMTIESCVARCINLGYTVAGMQYATQCFCDDFLRRGATPGPESDCNMNCAGNANEKCGAGNRDSVYSSVDGPLTVYPVPAVQTSGLGNFKYLGCYRDDAQQRALPYFMNLPNNTANNCIQQCAVFGYNAGGVEYGKECYCGDLRDIGAAGVGPAPEEECDTTCAGNVTSICGGARRLSVYTWNGPSLTTWNYASGNAAGAYEFLIGGVVVPLITQATRTGKVTFMEKSGTGAINTTGAYELDLAQINNFTGAWRPMHVKTDIFCSASITLPDKVGRQLNVGGWALDSTFGVRLYWPDGSPGVWGKNDWQENVNTLKLQRGRWYPTAMVMANGSILVIGGEQGSNGAPQPNLEILPNAGAPVYLDWLERTDPNNLYPFMAVLPSGGIFVQYYNEALIMNEKTFATIKQLPNTPAAVDRPDGGRTYPLEGTAVLLPQVAPYTDPLEVLICGGSTPFQGYALDNCVSIAPDTPNANWTIERMPSLRVLVCMTALPDGTYLILNGAQQGFAGFGLAQYPNLNAVLYDPKKPLGNRFTVMANTTVPRMYHSEAILLDDGRVLVSGSDPLDDRFGEEYRVEVFVPPYLMGNPPRPVVSFGAASPSTGSTTPQTDWKYGNTYTFTSDSAVSKVSIMGVGGSTHGNSMGQRTMLPAFTCAGTTCQVTAPPNAHICPPGWYQVFVFNSAGTPAMAQWVRIGGDPADLGSWPNIPNDFTVPGSG</sequence>
<dbReference type="SUPFAM" id="SSF50965">
    <property type="entry name" value="Galactose oxidase, central domain"/>
    <property type="match status" value="1"/>
</dbReference>
<dbReference type="InterPro" id="IPR037293">
    <property type="entry name" value="Gal_Oxidase_central_sf"/>
</dbReference>
<dbReference type="Gene3D" id="2.60.40.10">
    <property type="entry name" value="Immunoglobulins"/>
    <property type="match status" value="1"/>
</dbReference>
<dbReference type="PROSITE" id="PS51212">
    <property type="entry name" value="WSC"/>
    <property type="match status" value="3"/>
</dbReference>
<evidence type="ECO:0000259" key="3">
    <source>
        <dbReference type="PROSITE" id="PS51212"/>
    </source>
</evidence>
<dbReference type="PANTHER" id="PTHR32208">
    <property type="entry name" value="SECRETED PROTEIN-RELATED"/>
    <property type="match status" value="1"/>
</dbReference>
<dbReference type="Pfam" id="PF01822">
    <property type="entry name" value="WSC"/>
    <property type="match status" value="3"/>
</dbReference>
<dbReference type="InterPro" id="IPR013783">
    <property type="entry name" value="Ig-like_fold"/>
</dbReference>
<dbReference type="Gene3D" id="2.130.10.80">
    <property type="entry name" value="Galactose oxidase/kelch, beta-propeller"/>
    <property type="match status" value="1"/>
</dbReference>